<proteinExistence type="inferred from homology"/>
<keyword evidence="3 8" id="KW-0545">Nucleotide biosynthesis</keyword>
<name>A0A1G1YVZ8_9BACT</name>
<feature type="domain" description="Thymidylate kinase-like" evidence="9">
    <location>
        <begin position="16"/>
        <end position="212"/>
    </location>
</feature>
<dbReference type="EC" id="2.7.4.9" evidence="8"/>
<dbReference type="InterPro" id="IPR039430">
    <property type="entry name" value="Thymidylate_kin-like_dom"/>
</dbReference>
<evidence type="ECO:0000256" key="2">
    <source>
        <dbReference type="ARBA" id="ARBA00022679"/>
    </source>
</evidence>
<dbReference type="Pfam" id="PF02223">
    <property type="entry name" value="Thymidylate_kin"/>
    <property type="match status" value="1"/>
</dbReference>
<comment type="catalytic activity">
    <reaction evidence="7 8">
        <text>dTMP + ATP = dTDP + ADP</text>
        <dbReference type="Rhea" id="RHEA:13517"/>
        <dbReference type="ChEBI" id="CHEBI:30616"/>
        <dbReference type="ChEBI" id="CHEBI:58369"/>
        <dbReference type="ChEBI" id="CHEBI:63528"/>
        <dbReference type="ChEBI" id="CHEBI:456216"/>
        <dbReference type="EC" id="2.7.4.9"/>
    </reaction>
</comment>
<dbReference type="GO" id="GO:0005524">
    <property type="term" value="F:ATP binding"/>
    <property type="evidence" value="ECO:0007669"/>
    <property type="project" value="UniProtKB-UniRule"/>
</dbReference>
<sequence length="229" mass="26568">MDGRKSGDKLGKLFVFEGVDGTGKETQLNLFKKRLLSEGLRFKFHAFPRYNKPSSYFINRYLDDLESPYGDSDNISPYMASLFYSLDRADASFGIKRWLENNDVVVLDRYTGSNVGHQGAKLADDNERKKYTDWLFNLEYEILQIPKPDLNIVLDNPMDVVKRRLTERQNSDAHEANFDHIQKARESYLWAAKNYDNFTVVSGVENDKELTPEEIHERVWELTRGDLGP</sequence>
<dbReference type="GO" id="GO:0005829">
    <property type="term" value="C:cytosol"/>
    <property type="evidence" value="ECO:0007669"/>
    <property type="project" value="TreeGrafter"/>
</dbReference>
<reference evidence="10 11" key="1">
    <citation type="journal article" date="2016" name="Nat. Commun.">
        <title>Thousands of microbial genomes shed light on interconnected biogeochemical processes in an aquifer system.</title>
        <authorList>
            <person name="Anantharaman K."/>
            <person name="Brown C.T."/>
            <person name="Hug L.A."/>
            <person name="Sharon I."/>
            <person name="Castelle C.J."/>
            <person name="Probst A.J."/>
            <person name="Thomas B.C."/>
            <person name="Singh A."/>
            <person name="Wilkins M.J."/>
            <person name="Karaoz U."/>
            <person name="Brodie E.L."/>
            <person name="Williams K.H."/>
            <person name="Hubbard S.S."/>
            <person name="Banfield J.F."/>
        </authorList>
    </citation>
    <scope>NUCLEOTIDE SEQUENCE [LARGE SCALE GENOMIC DNA]</scope>
</reference>
<dbReference type="Gene3D" id="3.40.50.300">
    <property type="entry name" value="P-loop containing nucleotide triphosphate hydrolases"/>
    <property type="match status" value="1"/>
</dbReference>
<evidence type="ECO:0000256" key="1">
    <source>
        <dbReference type="ARBA" id="ARBA00009776"/>
    </source>
</evidence>
<keyword evidence="2 8" id="KW-0808">Transferase</keyword>
<dbReference type="GO" id="GO:0004798">
    <property type="term" value="F:dTMP kinase activity"/>
    <property type="evidence" value="ECO:0007669"/>
    <property type="project" value="UniProtKB-UniRule"/>
</dbReference>
<dbReference type="InterPro" id="IPR027417">
    <property type="entry name" value="P-loop_NTPase"/>
</dbReference>
<dbReference type="GO" id="GO:0006233">
    <property type="term" value="P:dTDP biosynthetic process"/>
    <property type="evidence" value="ECO:0007669"/>
    <property type="project" value="InterPro"/>
</dbReference>
<evidence type="ECO:0000313" key="10">
    <source>
        <dbReference type="EMBL" id="OGY56568.1"/>
    </source>
</evidence>
<comment type="caution">
    <text evidence="10">The sequence shown here is derived from an EMBL/GenBank/DDBJ whole genome shotgun (WGS) entry which is preliminary data.</text>
</comment>
<dbReference type="GO" id="GO:0006235">
    <property type="term" value="P:dTTP biosynthetic process"/>
    <property type="evidence" value="ECO:0007669"/>
    <property type="project" value="UniProtKB-UniRule"/>
</dbReference>
<comment type="caution">
    <text evidence="8">Lacks conserved residue(s) required for the propagation of feature annotation.</text>
</comment>
<evidence type="ECO:0000256" key="5">
    <source>
        <dbReference type="ARBA" id="ARBA00022777"/>
    </source>
</evidence>
<dbReference type="PANTHER" id="PTHR10344:SF4">
    <property type="entry name" value="UMP-CMP KINASE 2, MITOCHONDRIAL"/>
    <property type="match status" value="1"/>
</dbReference>
<dbReference type="CDD" id="cd01672">
    <property type="entry name" value="TMPK"/>
    <property type="match status" value="1"/>
</dbReference>
<evidence type="ECO:0000256" key="8">
    <source>
        <dbReference type="HAMAP-Rule" id="MF_00165"/>
    </source>
</evidence>
<evidence type="ECO:0000256" key="4">
    <source>
        <dbReference type="ARBA" id="ARBA00022741"/>
    </source>
</evidence>
<evidence type="ECO:0000256" key="6">
    <source>
        <dbReference type="ARBA" id="ARBA00022840"/>
    </source>
</evidence>
<keyword evidence="4 8" id="KW-0547">Nucleotide-binding</keyword>
<dbReference type="HAMAP" id="MF_00165">
    <property type="entry name" value="Thymidylate_kinase"/>
    <property type="match status" value="1"/>
</dbReference>
<dbReference type="GO" id="GO:0006227">
    <property type="term" value="P:dUDP biosynthetic process"/>
    <property type="evidence" value="ECO:0007669"/>
    <property type="project" value="TreeGrafter"/>
</dbReference>
<dbReference type="Proteomes" id="UP000178179">
    <property type="component" value="Unassembled WGS sequence"/>
</dbReference>
<gene>
    <name evidence="8" type="primary">tmk</name>
    <name evidence="10" type="ORF">A2119_01535</name>
</gene>
<keyword evidence="6 8" id="KW-0067">ATP-binding</keyword>
<comment type="function">
    <text evidence="8">Phosphorylation of dTMP to form dTDP in both de novo and salvage pathways of dTTP synthesis.</text>
</comment>
<dbReference type="SUPFAM" id="SSF52540">
    <property type="entry name" value="P-loop containing nucleoside triphosphate hydrolases"/>
    <property type="match status" value="1"/>
</dbReference>
<protein>
    <recommendedName>
        <fullName evidence="8">Thymidylate kinase</fullName>
        <ecNumber evidence="8">2.7.4.9</ecNumber>
    </recommendedName>
    <alternativeName>
        <fullName evidence="8">dTMP kinase</fullName>
    </alternativeName>
</protein>
<dbReference type="EMBL" id="MHIS01000013">
    <property type="protein sequence ID" value="OGY56568.1"/>
    <property type="molecule type" value="Genomic_DNA"/>
</dbReference>
<evidence type="ECO:0000256" key="7">
    <source>
        <dbReference type="ARBA" id="ARBA00048743"/>
    </source>
</evidence>
<dbReference type="InterPro" id="IPR018094">
    <property type="entry name" value="Thymidylate_kinase"/>
</dbReference>
<evidence type="ECO:0000259" key="9">
    <source>
        <dbReference type="Pfam" id="PF02223"/>
    </source>
</evidence>
<organism evidence="10 11">
    <name type="scientific">Candidatus Colwellbacteria bacterium GWA2_46_10</name>
    <dbReference type="NCBI Taxonomy" id="1797684"/>
    <lineage>
        <taxon>Bacteria</taxon>
        <taxon>Candidatus Colwelliibacteriota</taxon>
    </lineage>
</organism>
<accession>A0A1G1YVZ8</accession>
<dbReference type="PANTHER" id="PTHR10344">
    <property type="entry name" value="THYMIDYLATE KINASE"/>
    <property type="match status" value="1"/>
</dbReference>
<dbReference type="AlphaFoldDB" id="A0A1G1YVZ8"/>
<evidence type="ECO:0000256" key="3">
    <source>
        <dbReference type="ARBA" id="ARBA00022727"/>
    </source>
</evidence>
<comment type="similarity">
    <text evidence="1 8">Belongs to the thymidylate kinase family.</text>
</comment>
<keyword evidence="5 8" id="KW-0418">Kinase</keyword>
<evidence type="ECO:0000313" key="11">
    <source>
        <dbReference type="Proteomes" id="UP000178179"/>
    </source>
</evidence>